<keyword evidence="3" id="KW-1185">Reference proteome</keyword>
<dbReference type="AlphaFoldDB" id="A0A9W6YW86"/>
<comment type="caution">
    <text evidence="2">The sequence shown here is derived from an EMBL/GenBank/DDBJ whole genome shotgun (WGS) entry which is preliminary data.</text>
</comment>
<proteinExistence type="predicted"/>
<sequence>MQTLQIPVGPGTRDQGPGTRDRSPGPCRLSPVTCLAPPTGPRPLSWTLMASMPISLVSGGDSGEFFVWSSFPVLMGEWENGDLDSGFWILNS</sequence>
<feature type="region of interest" description="Disordered" evidence="1">
    <location>
        <begin position="1"/>
        <end position="34"/>
    </location>
</feature>
<dbReference type="Proteomes" id="UP001165063">
    <property type="component" value="Unassembled WGS sequence"/>
</dbReference>
<accession>A0A9W6YW86</accession>
<evidence type="ECO:0000313" key="2">
    <source>
        <dbReference type="EMBL" id="GMG24861.1"/>
    </source>
</evidence>
<reference evidence="2" key="1">
    <citation type="submission" date="2023-04" db="EMBL/GenBank/DDBJ databases">
        <title>Ambrosiozyma monospora NBRC 1965.</title>
        <authorList>
            <person name="Ichikawa N."/>
            <person name="Sato H."/>
            <person name="Tonouchi N."/>
        </authorList>
    </citation>
    <scope>NUCLEOTIDE SEQUENCE</scope>
    <source>
        <strain evidence="2">NBRC 1965</strain>
    </source>
</reference>
<name>A0A9W6YW86_AMBMO</name>
<evidence type="ECO:0000256" key="1">
    <source>
        <dbReference type="SAM" id="MobiDB-lite"/>
    </source>
</evidence>
<gene>
    <name evidence="2" type="ORF">Amon01_000301000</name>
</gene>
<evidence type="ECO:0000313" key="3">
    <source>
        <dbReference type="Proteomes" id="UP001165063"/>
    </source>
</evidence>
<organism evidence="2 3">
    <name type="scientific">Ambrosiozyma monospora</name>
    <name type="common">Yeast</name>
    <name type="synonym">Endomycopsis monosporus</name>
    <dbReference type="NCBI Taxonomy" id="43982"/>
    <lineage>
        <taxon>Eukaryota</taxon>
        <taxon>Fungi</taxon>
        <taxon>Dikarya</taxon>
        <taxon>Ascomycota</taxon>
        <taxon>Saccharomycotina</taxon>
        <taxon>Pichiomycetes</taxon>
        <taxon>Pichiales</taxon>
        <taxon>Pichiaceae</taxon>
        <taxon>Ambrosiozyma</taxon>
    </lineage>
</organism>
<protein>
    <submittedName>
        <fullName evidence="2">Unnamed protein product</fullName>
    </submittedName>
</protein>
<dbReference type="EMBL" id="BSXU01001196">
    <property type="protein sequence ID" value="GMG24861.1"/>
    <property type="molecule type" value="Genomic_DNA"/>
</dbReference>